<dbReference type="EMBL" id="NGJK01000081">
    <property type="protein sequence ID" value="RAP02593.1"/>
    <property type="molecule type" value="Genomic_DNA"/>
</dbReference>
<evidence type="ECO:0000313" key="3">
    <source>
        <dbReference type="Proteomes" id="UP000248557"/>
    </source>
</evidence>
<dbReference type="PANTHER" id="PTHR43801:SF1">
    <property type="entry name" value="POLYPRENYL SYNTHETASE"/>
    <property type="match status" value="1"/>
</dbReference>
<dbReference type="Pfam" id="PF01976">
    <property type="entry name" value="DUF116"/>
    <property type="match status" value="1"/>
</dbReference>
<protein>
    <recommendedName>
        <fullName evidence="4">DUF116 domain-containing protein</fullName>
    </recommendedName>
</protein>
<sequence length="223" mass="25103">MDFNIFTLVGEIIVLIAIILIFLISITFILGNYTLNNDKLMFPQLLLLALNLTYQPTKNIMKFFKCDELFVDRVSINLRNRLNINSFKKLNAKDLIVILPHCLRAKNCPAKLGSSGLSCIKCGKCSVGIFEEICERKGIGIYIVPGSTFIKRVIKQRPFKGVICVACPVDLNQALMFLSNYITQGVYLLNDGCINTRVNENEVIYLLNTVKPTTNYTPEIVNA</sequence>
<dbReference type="PANTHER" id="PTHR43801">
    <property type="entry name" value="NUCLEOTIDE-BINDING PROTEIN-RELATED"/>
    <property type="match status" value="1"/>
</dbReference>
<gene>
    <name evidence="2" type="ORF">CA615_06440</name>
</gene>
<keyword evidence="1" id="KW-0472">Membrane</keyword>
<dbReference type="Proteomes" id="UP000248557">
    <property type="component" value="Unassembled WGS sequence"/>
</dbReference>
<proteinExistence type="predicted"/>
<name>A0A328PZA5_9EURY</name>
<dbReference type="AlphaFoldDB" id="A0A328PZA5"/>
<reference evidence="2 3" key="1">
    <citation type="submission" date="2017-05" db="EMBL/GenBank/DDBJ databases">
        <title>Host range expansion of the Methanosphaera genus to humans and monogastric animals involves recent and extensive reduction in genome content.</title>
        <authorList>
            <person name="Hoedt E.C."/>
            <person name="Volmer J.G."/>
            <person name="Parks D.H."/>
            <person name="Rosewarne C.P."/>
            <person name="Denman S.E."/>
            <person name="Mcsweeney C.S."/>
            <person name="O Cuiv P."/>
            <person name="Hugenholtz P."/>
            <person name="Tyson G.W."/>
            <person name="Morrison M."/>
        </authorList>
    </citation>
    <scope>NUCLEOTIDE SEQUENCE [LARGE SCALE GENOMIC DNA]</scope>
    <source>
        <strain evidence="2 3">PA5</strain>
    </source>
</reference>
<dbReference type="RefSeq" id="WP_112149706.1">
    <property type="nucleotide sequence ID" value="NZ_CATZNA010000124.1"/>
</dbReference>
<evidence type="ECO:0008006" key="4">
    <source>
        <dbReference type="Google" id="ProtNLM"/>
    </source>
</evidence>
<comment type="caution">
    <text evidence="2">The sequence shown here is derived from an EMBL/GenBank/DDBJ whole genome shotgun (WGS) entry which is preliminary data.</text>
</comment>
<evidence type="ECO:0000256" key="1">
    <source>
        <dbReference type="SAM" id="Phobius"/>
    </source>
</evidence>
<dbReference type="InterPro" id="IPR002829">
    <property type="entry name" value="DUF116"/>
</dbReference>
<evidence type="ECO:0000313" key="2">
    <source>
        <dbReference type="EMBL" id="RAP02593.1"/>
    </source>
</evidence>
<keyword evidence="1" id="KW-0812">Transmembrane</keyword>
<keyword evidence="1" id="KW-1133">Transmembrane helix</keyword>
<dbReference type="PIRSF" id="PIRSF006594">
    <property type="entry name" value="UCP006594"/>
    <property type="match status" value="1"/>
</dbReference>
<organism evidence="2 3">
    <name type="scientific">Methanosphaera stadtmanae</name>
    <dbReference type="NCBI Taxonomy" id="2317"/>
    <lineage>
        <taxon>Archaea</taxon>
        <taxon>Methanobacteriati</taxon>
        <taxon>Methanobacteriota</taxon>
        <taxon>Methanomada group</taxon>
        <taxon>Methanobacteria</taxon>
        <taxon>Methanobacteriales</taxon>
        <taxon>Methanobacteriaceae</taxon>
        <taxon>Methanosphaera</taxon>
    </lineage>
</organism>
<feature type="transmembrane region" description="Helical" evidence="1">
    <location>
        <begin position="12"/>
        <end position="35"/>
    </location>
</feature>
<accession>A0A328PZA5</accession>